<reference evidence="5" key="1">
    <citation type="submission" date="2020-01" db="EMBL/GenBank/DDBJ databases">
        <title>'Steroidobacter agaridevorans' sp. nov., agar-degrading bacteria isolated from rhizosphere soils.</title>
        <authorList>
            <person name="Ikenaga M."/>
            <person name="Kataoka M."/>
            <person name="Murouchi A."/>
            <person name="Katsuragi S."/>
            <person name="Sakai M."/>
        </authorList>
    </citation>
    <scope>NUCLEOTIDE SEQUENCE [LARGE SCALE GENOMIC DNA]</scope>
    <source>
        <strain evidence="5">YU21-B</strain>
    </source>
</reference>
<dbReference type="AlphaFoldDB" id="A0A829Y906"/>
<evidence type="ECO:0008006" key="6">
    <source>
        <dbReference type="Google" id="ProtNLM"/>
    </source>
</evidence>
<proteinExistence type="inferred from homology"/>
<dbReference type="GO" id="GO:0016491">
    <property type="term" value="F:oxidoreductase activity"/>
    <property type="evidence" value="ECO:0007669"/>
    <property type="project" value="UniProtKB-KW"/>
</dbReference>
<dbReference type="PANTHER" id="PTHR43669:SF3">
    <property type="entry name" value="ALCOHOL DEHYDROGENASE, PUTATIVE (AFU_ORTHOLOGUE AFUA_3G03445)-RELATED"/>
    <property type="match status" value="1"/>
</dbReference>
<dbReference type="PRINTS" id="PR00081">
    <property type="entry name" value="GDHRDH"/>
</dbReference>
<gene>
    <name evidence="4" type="ORF">GCM10011487_17970</name>
</gene>
<dbReference type="SUPFAM" id="SSF51735">
    <property type="entry name" value="NAD(P)-binding Rossmann-fold domains"/>
    <property type="match status" value="1"/>
</dbReference>
<dbReference type="InterPro" id="IPR036291">
    <property type="entry name" value="NAD(P)-bd_dom_sf"/>
</dbReference>
<comment type="similarity">
    <text evidence="1 3">Belongs to the short-chain dehydrogenases/reductases (SDR) family.</text>
</comment>
<organism evidence="4 5">
    <name type="scientific">Steroidobacter agaridevorans</name>
    <dbReference type="NCBI Taxonomy" id="2695856"/>
    <lineage>
        <taxon>Bacteria</taxon>
        <taxon>Pseudomonadati</taxon>
        <taxon>Pseudomonadota</taxon>
        <taxon>Gammaproteobacteria</taxon>
        <taxon>Steroidobacterales</taxon>
        <taxon>Steroidobacteraceae</taxon>
        <taxon>Steroidobacter</taxon>
    </lineage>
</organism>
<evidence type="ECO:0000256" key="2">
    <source>
        <dbReference type="ARBA" id="ARBA00023002"/>
    </source>
</evidence>
<dbReference type="InterPro" id="IPR002347">
    <property type="entry name" value="SDR_fam"/>
</dbReference>
<dbReference type="EMBL" id="BLJN01000002">
    <property type="protein sequence ID" value="GFE79797.1"/>
    <property type="molecule type" value="Genomic_DNA"/>
</dbReference>
<evidence type="ECO:0000313" key="4">
    <source>
        <dbReference type="EMBL" id="GFE79797.1"/>
    </source>
</evidence>
<comment type="caution">
    <text evidence="4">The sequence shown here is derived from an EMBL/GenBank/DDBJ whole genome shotgun (WGS) entry which is preliminary data.</text>
</comment>
<evidence type="ECO:0000256" key="3">
    <source>
        <dbReference type="RuleBase" id="RU000363"/>
    </source>
</evidence>
<accession>A0A829Y906</accession>
<evidence type="ECO:0000256" key="1">
    <source>
        <dbReference type="ARBA" id="ARBA00006484"/>
    </source>
</evidence>
<keyword evidence="2" id="KW-0560">Oxidoreductase</keyword>
<dbReference type="CDD" id="cd05233">
    <property type="entry name" value="SDR_c"/>
    <property type="match status" value="1"/>
</dbReference>
<keyword evidence="5" id="KW-1185">Reference proteome</keyword>
<dbReference type="Proteomes" id="UP000445000">
    <property type="component" value="Unassembled WGS sequence"/>
</dbReference>
<evidence type="ECO:0000313" key="5">
    <source>
        <dbReference type="Proteomes" id="UP000445000"/>
    </source>
</evidence>
<sequence>MSKVIVITGAGIGLGRALARRFAADGDQVVLLGRTLSKVQAAAQEIGERAMAVACDVASSEQVKAAFAEIAKRHPRIDVLINNAAIFEPFLIAEATDEQIMGTLATNLGGAILCARSAIPMMNRGGHILSVSSESVELPFPHLLMYQTTKAGLERFSSGLHRELEPNGIRVTCVRAGQMMEQGKVWNVDPAAQMRFAKAAMEAGINLRERPITQFTSVTNIFRALIDLPPDLHSPLVTLSARKAS</sequence>
<dbReference type="Gene3D" id="3.40.50.720">
    <property type="entry name" value="NAD(P)-binding Rossmann-like Domain"/>
    <property type="match status" value="1"/>
</dbReference>
<dbReference type="PRINTS" id="PR00080">
    <property type="entry name" value="SDRFAMILY"/>
</dbReference>
<dbReference type="Pfam" id="PF00106">
    <property type="entry name" value="adh_short"/>
    <property type="match status" value="1"/>
</dbReference>
<name>A0A829Y906_9GAMM</name>
<protein>
    <recommendedName>
        <fullName evidence="6">Short-chain dehydrogenase</fullName>
    </recommendedName>
</protein>
<dbReference type="RefSeq" id="WP_161811557.1">
    <property type="nucleotide sequence ID" value="NZ_BLJN01000002.1"/>
</dbReference>
<dbReference type="PANTHER" id="PTHR43669">
    <property type="entry name" value="5-KETO-D-GLUCONATE 5-REDUCTASE"/>
    <property type="match status" value="1"/>
</dbReference>